<organism evidence="2 3">
    <name type="scientific">Pseudomonas protegens</name>
    <dbReference type="NCBI Taxonomy" id="380021"/>
    <lineage>
        <taxon>Bacteria</taxon>
        <taxon>Pseudomonadati</taxon>
        <taxon>Pseudomonadota</taxon>
        <taxon>Gammaproteobacteria</taxon>
        <taxon>Pseudomonadales</taxon>
        <taxon>Pseudomonadaceae</taxon>
        <taxon>Pseudomonas</taxon>
    </lineage>
</organism>
<evidence type="ECO:0000313" key="3">
    <source>
        <dbReference type="Proteomes" id="UP000248188"/>
    </source>
</evidence>
<name>A0A9Q6IKY2_9PSED</name>
<evidence type="ECO:0000256" key="1">
    <source>
        <dbReference type="SAM" id="Phobius"/>
    </source>
</evidence>
<reference evidence="2 3" key="1">
    <citation type="submission" date="2018-06" db="EMBL/GenBank/DDBJ databases">
        <title>Pseudomonas diversity within urban Lake Michigan freshwaters.</title>
        <authorList>
            <person name="Batrich M."/>
            <person name="Hatzopoulos T."/>
            <person name="Putonti C."/>
        </authorList>
    </citation>
    <scope>NUCLEOTIDE SEQUENCE [LARGE SCALE GENOMIC DNA]</scope>
    <source>
        <strain evidence="2 3">MB-090624</strain>
    </source>
</reference>
<gene>
    <name evidence="2" type="ORF">DMX08_03750</name>
</gene>
<comment type="caution">
    <text evidence="2">The sequence shown here is derived from an EMBL/GenBank/DDBJ whole genome shotgun (WGS) entry which is preliminary data.</text>
</comment>
<accession>A0A9Q6IKY2</accession>
<dbReference type="EMBL" id="QJRN01000002">
    <property type="protein sequence ID" value="PYC42691.1"/>
    <property type="molecule type" value="Genomic_DNA"/>
</dbReference>
<keyword evidence="1" id="KW-1133">Transmembrane helix</keyword>
<dbReference type="Proteomes" id="UP000248188">
    <property type="component" value="Unassembled WGS sequence"/>
</dbReference>
<keyword evidence="1" id="KW-0472">Membrane</keyword>
<dbReference type="AlphaFoldDB" id="A0A9Q6IKY2"/>
<proteinExistence type="predicted"/>
<sequence length="76" mass="8596">MLISVPLKTRGIGSEVVAMNVKTRRYLAIFMTCTMTLALYGTAAYRVEQARMQQRNYASCNLERCIPHNATLNALR</sequence>
<evidence type="ECO:0000313" key="2">
    <source>
        <dbReference type="EMBL" id="PYC42691.1"/>
    </source>
</evidence>
<feature type="transmembrane region" description="Helical" evidence="1">
    <location>
        <begin position="26"/>
        <end position="45"/>
    </location>
</feature>
<protein>
    <submittedName>
        <fullName evidence="2">Uncharacterized protein</fullName>
    </submittedName>
</protein>
<keyword evidence="1" id="KW-0812">Transmembrane</keyword>